<proteinExistence type="predicted"/>
<evidence type="ECO:0000313" key="3">
    <source>
        <dbReference type="Proteomes" id="UP000016935"/>
    </source>
</evidence>
<organism evidence="2 3">
    <name type="scientific">Exserohilum turcicum (strain 28A)</name>
    <name type="common">Northern leaf blight fungus</name>
    <name type="synonym">Setosphaeria turcica</name>
    <dbReference type="NCBI Taxonomy" id="671987"/>
    <lineage>
        <taxon>Eukaryota</taxon>
        <taxon>Fungi</taxon>
        <taxon>Dikarya</taxon>
        <taxon>Ascomycota</taxon>
        <taxon>Pezizomycotina</taxon>
        <taxon>Dothideomycetes</taxon>
        <taxon>Pleosporomycetidae</taxon>
        <taxon>Pleosporales</taxon>
        <taxon>Pleosporineae</taxon>
        <taxon>Pleosporaceae</taxon>
        <taxon>Exserohilum</taxon>
    </lineage>
</organism>
<feature type="region of interest" description="Disordered" evidence="1">
    <location>
        <begin position="22"/>
        <end position="46"/>
    </location>
</feature>
<sequence length="208" mass="22066">MRFTTYAFSAASAFAAVSSALPASGTKGEGFSSSMSSMPTPTPTPFLGLPIDTSVLGLKNRRANAGVEVRDAGVVAEQPARRQFEELEAALGMPDDTPSTGITRRQFEDVAAALAVPADTSSTPSIVRRQLESAQFNPCMSFTGDSICTYLCSSSQQGKGTCQKASETSELECVCENPTKEEEPKEEPKTEEPKEEEPKEEPASAALV</sequence>
<dbReference type="Proteomes" id="UP000016935">
    <property type="component" value="Unassembled WGS sequence"/>
</dbReference>
<protein>
    <submittedName>
        <fullName evidence="2">Uncharacterized protein</fullName>
    </submittedName>
</protein>
<dbReference type="HOGENOM" id="CLU_1321626_0_0_1"/>
<evidence type="ECO:0000313" key="2">
    <source>
        <dbReference type="EMBL" id="EOA87348.1"/>
    </source>
</evidence>
<reference evidence="2 3" key="1">
    <citation type="journal article" date="2012" name="PLoS Pathog.">
        <title>Diverse lifestyles and strategies of plant pathogenesis encoded in the genomes of eighteen Dothideomycetes fungi.</title>
        <authorList>
            <person name="Ohm R.A."/>
            <person name="Feau N."/>
            <person name="Henrissat B."/>
            <person name="Schoch C.L."/>
            <person name="Horwitz B.A."/>
            <person name="Barry K.W."/>
            <person name="Condon B.J."/>
            <person name="Copeland A.C."/>
            <person name="Dhillon B."/>
            <person name="Glaser F."/>
            <person name="Hesse C.N."/>
            <person name="Kosti I."/>
            <person name="LaButti K."/>
            <person name="Lindquist E.A."/>
            <person name="Lucas S."/>
            <person name="Salamov A.A."/>
            <person name="Bradshaw R.E."/>
            <person name="Ciuffetti L."/>
            <person name="Hamelin R.C."/>
            <person name="Kema G.H.J."/>
            <person name="Lawrence C."/>
            <person name="Scott J.A."/>
            <person name="Spatafora J.W."/>
            <person name="Turgeon B.G."/>
            <person name="de Wit P.J.G.M."/>
            <person name="Zhong S."/>
            <person name="Goodwin S.B."/>
            <person name="Grigoriev I.V."/>
        </authorList>
    </citation>
    <scope>NUCLEOTIDE SEQUENCE [LARGE SCALE GENOMIC DNA]</scope>
    <source>
        <strain evidence="3">28A</strain>
    </source>
</reference>
<evidence type="ECO:0000256" key="1">
    <source>
        <dbReference type="SAM" id="MobiDB-lite"/>
    </source>
</evidence>
<dbReference type="EMBL" id="KB908592">
    <property type="protein sequence ID" value="EOA87348.1"/>
    <property type="molecule type" value="Genomic_DNA"/>
</dbReference>
<accession>R0K2I3</accession>
<feature type="region of interest" description="Disordered" evidence="1">
    <location>
        <begin position="159"/>
        <end position="208"/>
    </location>
</feature>
<feature type="compositionally biased region" description="Basic and acidic residues" evidence="1">
    <location>
        <begin position="178"/>
        <end position="202"/>
    </location>
</feature>
<gene>
    <name evidence="2" type="ORF">SETTUDRAFT_31621</name>
</gene>
<dbReference type="AlphaFoldDB" id="R0K2I3"/>
<dbReference type="RefSeq" id="XP_008025077.1">
    <property type="nucleotide sequence ID" value="XM_008026886.1"/>
</dbReference>
<dbReference type="GeneID" id="19403560"/>
<name>R0K2I3_EXST2</name>
<keyword evidence="3" id="KW-1185">Reference proteome</keyword>
<feature type="compositionally biased region" description="Polar residues" evidence="1">
    <location>
        <begin position="159"/>
        <end position="168"/>
    </location>
</feature>
<reference evidence="2 3" key="2">
    <citation type="journal article" date="2013" name="PLoS Genet.">
        <title>Comparative genome structure, secondary metabolite, and effector coding capacity across Cochliobolus pathogens.</title>
        <authorList>
            <person name="Condon B.J."/>
            <person name="Leng Y."/>
            <person name="Wu D."/>
            <person name="Bushley K.E."/>
            <person name="Ohm R.A."/>
            <person name="Otillar R."/>
            <person name="Martin J."/>
            <person name="Schackwitz W."/>
            <person name="Grimwood J."/>
            <person name="MohdZainudin N."/>
            <person name="Xue C."/>
            <person name="Wang R."/>
            <person name="Manning V.A."/>
            <person name="Dhillon B."/>
            <person name="Tu Z.J."/>
            <person name="Steffenson B.J."/>
            <person name="Salamov A."/>
            <person name="Sun H."/>
            <person name="Lowry S."/>
            <person name="LaButti K."/>
            <person name="Han J."/>
            <person name="Copeland A."/>
            <person name="Lindquist E."/>
            <person name="Barry K."/>
            <person name="Schmutz J."/>
            <person name="Baker S.E."/>
            <person name="Ciuffetti L.M."/>
            <person name="Grigoriev I.V."/>
            <person name="Zhong S."/>
            <person name="Turgeon B.G."/>
        </authorList>
    </citation>
    <scope>NUCLEOTIDE SEQUENCE [LARGE SCALE GENOMIC DNA]</scope>
    <source>
        <strain evidence="3">28A</strain>
    </source>
</reference>